<evidence type="ECO:0000256" key="2">
    <source>
        <dbReference type="SAM" id="MobiDB-lite"/>
    </source>
</evidence>
<evidence type="ECO:0000313" key="4">
    <source>
        <dbReference type="EMBL" id="HAD1082726.1"/>
    </source>
</evidence>
<sequence>MSTNKSNARSISKKALEGKIPHYRYPVTDSISMIGDNKLMATVKIAGYPYELADDSELYSNYNLFRTYLVSIGKDMAGQLGLWTYIDKREILVNDVYKSNNVFIQKFIDKYMERFNTGGRYYESVYYITLIFNYGQSSIEDGIKKLDSVLKMSEKICGPFGLSVLQNDGYMNESANFLSWLINHHNFKVPLVEDPIYKVVGNSERIFGYDISLIRNANDAQDKYCVSYTLRSFPAKIKPGALDFILSIPCELTFAQSYIYTRQLTAISIIDGQANKINSTNAAIDEEGTALNSIKNLVQNGEVFLGDYHGVISVYGKTAKEAYDNAILVESGFSAAGYVLLRATDEQEDVFISSLPDAKKRPLNTVRSTSTLADQFSLHNFSVGKRTGNPMGDGTAMMPVETLQGGIHYLSTTDSDPAKDVVGEPESGHGIFLGQTGTGKTTLQASLTSFVERFNPMLFGIDFKQSMRLPMMMLGAQYFVLREGEFTGLNPFQLDEIKMATDDNGIVDHAFAEQIKERIRQFCYSWVERIGANSEGTLDDGDSAKIVRAVDAVMELPREGRRFSNVLEMIAASPLRNRLMEFSAYANGGRMGRYAWAVDSPQNQFDPLLFDRVAFDSTVILKKQPNGKPHPAAEILLAVLFFYKDLMKINPRKKGRWTIFSCEEFWMPANFPLTQEQLKQSLKAGRMDYEMCWLISQQPVDAINCAIFNEINEQTTIRVLLPNPNAKWQHYKEIGITRKEFRKLKSLAKTSRTFLIKKSNTSVFGTMDLHGFDEFLPVLSGDKYGVQAAEEIIKRIGSNDPNDWIPIFIQENARNHKLRKAEHDDEEEEDIEYEDTEYEDAE</sequence>
<evidence type="ECO:0000256" key="1">
    <source>
        <dbReference type="ARBA" id="ARBA00006512"/>
    </source>
</evidence>
<comment type="similarity">
    <text evidence="1">Belongs to the TrbE/VirB4 family.</text>
</comment>
<dbReference type="EMBL" id="DAANRG010000028">
    <property type="protein sequence ID" value="HAD1082726.1"/>
    <property type="molecule type" value="Genomic_DNA"/>
</dbReference>
<dbReference type="Pfam" id="PF03135">
    <property type="entry name" value="CagE_TrbE_VirB"/>
    <property type="match status" value="1"/>
</dbReference>
<proteinExistence type="inferred from homology"/>
<dbReference type="SUPFAM" id="SSF52540">
    <property type="entry name" value="P-loop containing nucleoside triphosphate hydrolases"/>
    <property type="match status" value="1"/>
</dbReference>
<gene>
    <name evidence="4" type="ORF">GTH72_22430</name>
</gene>
<dbReference type="InterPro" id="IPR018145">
    <property type="entry name" value="CagE_TrbE_VirB_cntrl_dom"/>
</dbReference>
<reference evidence="4" key="1">
    <citation type="journal article" date="2018" name="Genome Biol.">
        <title>SKESA: strategic k-mer extension for scrupulous assemblies.</title>
        <authorList>
            <person name="Souvorov A."/>
            <person name="Agarwala R."/>
            <person name="Lipman D.J."/>
        </authorList>
    </citation>
    <scope>NUCLEOTIDE SEQUENCE</scope>
    <source>
        <strain evidence="4">SSI_AA433</strain>
    </source>
</reference>
<feature type="region of interest" description="Disordered" evidence="2">
    <location>
        <begin position="816"/>
        <end position="842"/>
    </location>
</feature>
<dbReference type="GO" id="GO:0005524">
    <property type="term" value="F:ATP binding"/>
    <property type="evidence" value="ECO:0007669"/>
    <property type="project" value="InterPro"/>
</dbReference>
<dbReference type="PANTHER" id="PTHR30121">
    <property type="entry name" value="UNCHARACTERIZED PROTEIN YJGR-RELATED"/>
    <property type="match status" value="1"/>
</dbReference>
<accession>A0A5W5ZQT0</accession>
<feature type="domain" description="CagE TrbE VirB component of type IV transporter system central" evidence="3">
    <location>
        <begin position="168"/>
        <end position="357"/>
    </location>
</feature>
<feature type="compositionally biased region" description="Acidic residues" evidence="2">
    <location>
        <begin position="824"/>
        <end position="842"/>
    </location>
</feature>
<protein>
    <submittedName>
        <fullName evidence="4">Conjugal transfer protein TraE</fullName>
    </submittedName>
</protein>
<dbReference type="PANTHER" id="PTHR30121:SF6">
    <property type="entry name" value="SLR6007 PROTEIN"/>
    <property type="match status" value="1"/>
</dbReference>
<reference evidence="4" key="2">
    <citation type="submission" date="2019-08" db="EMBL/GenBank/DDBJ databases">
        <authorList>
            <consortium name="NCBI Pathogen Detection Project"/>
        </authorList>
    </citation>
    <scope>NUCLEOTIDE SEQUENCE</scope>
    <source>
        <strain evidence="4">SSI_AA433</strain>
    </source>
</reference>
<organism evidence="4">
    <name type="scientific">Salmonella typhimurium</name>
    <dbReference type="NCBI Taxonomy" id="90371"/>
    <lineage>
        <taxon>Bacteria</taxon>
        <taxon>Pseudomonadati</taxon>
        <taxon>Pseudomonadota</taxon>
        <taxon>Gammaproteobacteria</taxon>
        <taxon>Enterobacterales</taxon>
        <taxon>Enterobacteriaceae</taxon>
        <taxon>Salmonella</taxon>
    </lineage>
</organism>
<evidence type="ECO:0000259" key="3">
    <source>
        <dbReference type="Pfam" id="PF03135"/>
    </source>
</evidence>
<dbReference type="InterPro" id="IPR051162">
    <property type="entry name" value="T4SS_component"/>
</dbReference>
<dbReference type="Gene3D" id="3.40.50.300">
    <property type="entry name" value="P-loop containing nucleotide triphosphate hydrolases"/>
    <property type="match status" value="1"/>
</dbReference>
<dbReference type="AlphaFoldDB" id="A0A5W5ZQT0"/>
<comment type="caution">
    <text evidence="4">The sequence shown here is derived from an EMBL/GenBank/DDBJ whole genome shotgun (WGS) entry which is preliminary data.</text>
</comment>
<dbReference type="InterPro" id="IPR027417">
    <property type="entry name" value="P-loop_NTPase"/>
</dbReference>
<name>A0A5W5ZQT0_SALTM</name>